<feature type="signal peptide" evidence="1">
    <location>
        <begin position="1"/>
        <end position="18"/>
    </location>
</feature>
<dbReference type="AlphaFoldDB" id="A0A1B5L8D6"/>
<feature type="chain" id="PRO_5008577735" evidence="1">
    <location>
        <begin position="19"/>
        <end position="82"/>
    </location>
</feature>
<keyword evidence="1" id="KW-0732">Signal</keyword>
<organism evidence="2 3">
    <name type="scientific">Ustilaginoidea virens</name>
    <name type="common">Rice false smut fungus</name>
    <name type="synonym">Villosiclava virens</name>
    <dbReference type="NCBI Taxonomy" id="1159556"/>
    <lineage>
        <taxon>Eukaryota</taxon>
        <taxon>Fungi</taxon>
        <taxon>Dikarya</taxon>
        <taxon>Ascomycota</taxon>
        <taxon>Pezizomycotina</taxon>
        <taxon>Sordariomycetes</taxon>
        <taxon>Hypocreomycetidae</taxon>
        <taxon>Hypocreales</taxon>
        <taxon>Clavicipitaceae</taxon>
        <taxon>Ustilaginoidea</taxon>
    </lineage>
</organism>
<comment type="caution">
    <text evidence="2">The sequence shown here is derived from an EMBL/GenBank/DDBJ whole genome shotgun (WGS) entry which is preliminary data.</text>
</comment>
<dbReference type="Proteomes" id="UP000054053">
    <property type="component" value="Unassembled WGS sequence"/>
</dbReference>
<name>A0A1B5L8D6_USTVR</name>
<reference evidence="3" key="1">
    <citation type="journal article" date="2016" name="Genome Announc.">
        <title>Genome sequence of Ustilaginoidea virens IPU010, a rice pathogenic fungus causing false smut.</title>
        <authorList>
            <person name="Kumagai T."/>
            <person name="Ishii T."/>
            <person name="Terai G."/>
            <person name="Umemura M."/>
            <person name="Machida M."/>
            <person name="Asai K."/>
        </authorList>
    </citation>
    <scope>NUCLEOTIDE SEQUENCE [LARGE SCALE GENOMIC DNA]</scope>
    <source>
        <strain evidence="3">IPU010</strain>
    </source>
</reference>
<sequence length="82" mass="9221">MNLRHALVVLGAARTMAADETKPAWRPAGVVALIGIDGDKWWSGCDEDEQPCLVHQASLKAYCRLSSEPYFYWMRPTVEPNE</sequence>
<evidence type="ECO:0000313" key="3">
    <source>
        <dbReference type="Proteomes" id="UP000054053"/>
    </source>
</evidence>
<gene>
    <name evidence="2" type="ORF">UVI_02014970</name>
</gene>
<evidence type="ECO:0000313" key="2">
    <source>
        <dbReference type="EMBL" id="GAO18812.1"/>
    </source>
</evidence>
<protein>
    <submittedName>
        <fullName evidence="2">Uncharacterized protein</fullName>
    </submittedName>
</protein>
<proteinExistence type="predicted"/>
<accession>A0A1B5L8D6</accession>
<evidence type="ECO:0000256" key="1">
    <source>
        <dbReference type="SAM" id="SignalP"/>
    </source>
</evidence>
<dbReference type="EMBL" id="BBTG02000006">
    <property type="protein sequence ID" value="GAO18812.1"/>
    <property type="molecule type" value="Genomic_DNA"/>
</dbReference>